<sequence>MKYLALMVLPVIACSALAEEDPFAGGEPNKAVVEKDDAFEVVADPAGKAYFPEGRASYYTKELLAMKEPSVLSPLEKGVDRVFRFTCLRSFHDPLVVRITEAGGIVTARAVQLHRDESYRPVGIVHDKTWELDEKSKKAIAEIVPTRKDFWMPLSDAEETLSGLDGSTWIFEVHDKEGYRMVDVWSPGVLSSMDMEEMKKMLDGRGLDLSKIRDFRVYKRTGEKLLEIGEILPKPEERY</sequence>
<feature type="signal peptide" evidence="1">
    <location>
        <begin position="1"/>
        <end position="18"/>
    </location>
</feature>
<evidence type="ECO:0000256" key="1">
    <source>
        <dbReference type="SAM" id="SignalP"/>
    </source>
</evidence>
<feature type="chain" id="PRO_5045294364" evidence="1">
    <location>
        <begin position="19"/>
        <end position="239"/>
    </location>
</feature>
<dbReference type="EMBL" id="JBBUKT010000002">
    <property type="protein sequence ID" value="MEK7950081.1"/>
    <property type="molecule type" value="Genomic_DNA"/>
</dbReference>
<protein>
    <submittedName>
        <fullName evidence="2">Uncharacterized protein</fullName>
    </submittedName>
</protein>
<reference evidence="2 3" key="1">
    <citation type="submission" date="2024-04" db="EMBL/GenBank/DDBJ databases">
        <title>Luteolibacter sp. isolated from soil.</title>
        <authorList>
            <person name="An J."/>
        </authorList>
    </citation>
    <scope>NUCLEOTIDE SEQUENCE [LARGE SCALE GENOMIC DNA]</scope>
    <source>
        <strain evidence="2 3">Y139</strain>
    </source>
</reference>
<accession>A0ABU9AQT5</accession>
<gene>
    <name evidence="2" type="ORF">WKV53_06230</name>
</gene>
<organism evidence="2 3">
    <name type="scientific">Luteolibacter soli</name>
    <dbReference type="NCBI Taxonomy" id="3135280"/>
    <lineage>
        <taxon>Bacteria</taxon>
        <taxon>Pseudomonadati</taxon>
        <taxon>Verrucomicrobiota</taxon>
        <taxon>Verrucomicrobiia</taxon>
        <taxon>Verrucomicrobiales</taxon>
        <taxon>Verrucomicrobiaceae</taxon>
        <taxon>Luteolibacter</taxon>
    </lineage>
</organism>
<proteinExistence type="predicted"/>
<evidence type="ECO:0000313" key="2">
    <source>
        <dbReference type="EMBL" id="MEK7950081.1"/>
    </source>
</evidence>
<keyword evidence="1" id="KW-0732">Signal</keyword>
<dbReference type="Proteomes" id="UP001371305">
    <property type="component" value="Unassembled WGS sequence"/>
</dbReference>
<dbReference type="RefSeq" id="WP_341403495.1">
    <property type="nucleotide sequence ID" value="NZ_JBBUKT010000002.1"/>
</dbReference>
<evidence type="ECO:0000313" key="3">
    <source>
        <dbReference type="Proteomes" id="UP001371305"/>
    </source>
</evidence>
<name>A0ABU9AQT5_9BACT</name>
<keyword evidence="3" id="KW-1185">Reference proteome</keyword>
<comment type="caution">
    <text evidence="2">The sequence shown here is derived from an EMBL/GenBank/DDBJ whole genome shotgun (WGS) entry which is preliminary data.</text>
</comment>